<feature type="transmembrane region" description="Helical" evidence="7">
    <location>
        <begin position="128"/>
        <end position="147"/>
    </location>
</feature>
<organism evidence="8 9">
    <name type="scientific">Thermobifida alba</name>
    <name type="common">Thermomonospora alba</name>
    <dbReference type="NCBI Taxonomy" id="53522"/>
    <lineage>
        <taxon>Bacteria</taxon>
        <taxon>Bacillati</taxon>
        <taxon>Actinomycetota</taxon>
        <taxon>Actinomycetes</taxon>
        <taxon>Streptosporangiales</taxon>
        <taxon>Nocardiopsidaceae</taxon>
        <taxon>Thermobifida</taxon>
    </lineage>
</organism>
<dbReference type="Proteomes" id="UP000832041">
    <property type="component" value="Chromosome"/>
</dbReference>
<protein>
    <submittedName>
        <fullName evidence="8">Branched-chain amino acid ABC transporter permease</fullName>
    </submittedName>
</protein>
<evidence type="ECO:0000256" key="5">
    <source>
        <dbReference type="ARBA" id="ARBA00023136"/>
    </source>
</evidence>
<accession>A0ABY4L340</accession>
<name>A0ABY4L340_THEAE</name>
<keyword evidence="9" id="KW-1185">Reference proteome</keyword>
<dbReference type="InterPro" id="IPR001851">
    <property type="entry name" value="ABC_transp_permease"/>
</dbReference>
<dbReference type="RefSeq" id="WP_248590582.1">
    <property type="nucleotide sequence ID" value="NZ_BAABEB010000005.1"/>
</dbReference>
<evidence type="ECO:0000256" key="3">
    <source>
        <dbReference type="ARBA" id="ARBA00022692"/>
    </source>
</evidence>
<keyword evidence="3 7" id="KW-0812">Transmembrane</keyword>
<evidence type="ECO:0000256" key="2">
    <source>
        <dbReference type="ARBA" id="ARBA00022475"/>
    </source>
</evidence>
<dbReference type="PANTHER" id="PTHR30482">
    <property type="entry name" value="HIGH-AFFINITY BRANCHED-CHAIN AMINO ACID TRANSPORT SYSTEM PERMEASE"/>
    <property type="match status" value="1"/>
</dbReference>
<feature type="transmembrane region" description="Helical" evidence="7">
    <location>
        <begin position="32"/>
        <end position="54"/>
    </location>
</feature>
<keyword evidence="5 7" id="KW-0472">Membrane</keyword>
<feature type="transmembrane region" description="Helical" evidence="7">
    <location>
        <begin position="175"/>
        <end position="195"/>
    </location>
</feature>
<feature type="transmembrane region" description="Helical" evidence="7">
    <location>
        <begin position="250"/>
        <end position="271"/>
    </location>
</feature>
<dbReference type="CDD" id="cd06581">
    <property type="entry name" value="TM_PBP1_LivM_like"/>
    <property type="match status" value="1"/>
</dbReference>
<keyword evidence="4 7" id="KW-1133">Transmembrane helix</keyword>
<feature type="region of interest" description="Disordered" evidence="6">
    <location>
        <begin position="283"/>
        <end position="311"/>
    </location>
</feature>
<gene>
    <name evidence="8" type="ORF">FOF52_14920</name>
</gene>
<dbReference type="EMBL" id="CP051627">
    <property type="protein sequence ID" value="UPT22096.1"/>
    <property type="molecule type" value="Genomic_DNA"/>
</dbReference>
<keyword evidence="2" id="KW-1003">Cell membrane</keyword>
<evidence type="ECO:0000313" key="8">
    <source>
        <dbReference type="EMBL" id="UPT22096.1"/>
    </source>
</evidence>
<feature type="transmembrane region" description="Helical" evidence="7">
    <location>
        <begin position="88"/>
        <end position="108"/>
    </location>
</feature>
<dbReference type="InterPro" id="IPR043428">
    <property type="entry name" value="LivM-like"/>
</dbReference>
<comment type="subcellular location">
    <subcellularLocation>
        <location evidence="1">Cell membrane</location>
        <topology evidence="1">Multi-pass membrane protein</topology>
    </subcellularLocation>
</comment>
<dbReference type="PANTHER" id="PTHR30482:SF10">
    <property type="entry name" value="HIGH-AFFINITY BRANCHED-CHAIN AMINO ACID TRANSPORT PROTEIN BRAE"/>
    <property type="match status" value="1"/>
</dbReference>
<evidence type="ECO:0000256" key="4">
    <source>
        <dbReference type="ARBA" id="ARBA00022989"/>
    </source>
</evidence>
<feature type="transmembrane region" description="Helical" evidence="7">
    <location>
        <begin position="201"/>
        <end position="219"/>
    </location>
</feature>
<dbReference type="Pfam" id="PF02653">
    <property type="entry name" value="BPD_transp_2"/>
    <property type="match status" value="1"/>
</dbReference>
<evidence type="ECO:0000256" key="1">
    <source>
        <dbReference type="ARBA" id="ARBA00004651"/>
    </source>
</evidence>
<feature type="transmembrane region" description="Helical" evidence="7">
    <location>
        <begin position="226"/>
        <end position="244"/>
    </location>
</feature>
<feature type="transmembrane region" description="Helical" evidence="7">
    <location>
        <begin position="60"/>
        <end position="81"/>
    </location>
</feature>
<reference evidence="8 9" key="1">
    <citation type="submission" date="2020-04" db="EMBL/GenBank/DDBJ databases">
        <title>Thermobifida alba genome sequencing and assembly.</title>
        <authorList>
            <person name="Luzics S."/>
            <person name="Horvath B."/>
            <person name="Nagy I."/>
            <person name="Toth A."/>
            <person name="Nagy I."/>
            <person name="Kukolya J."/>
        </authorList>
    </citation>
    <scope>NUCLEOTIDE SEQUENCE [LARGE SCALE GENOMIC DNA]</scope>
    <source>
        <strain evidence="8 9">DSM 43795</strain>
    </source>
</reference>
<proteinExistence type="predicted"/>
<evidence type="ECO:0000256" key="6">
    <source>
        <dbReference type="SAM" id="MobiDB-lite"/>
    </source>
</evidence>
<evidence type="ECO:0000256" key="7">
    <source>
        <dbReference type="SAM" id="Phobius"/>
    </source>
</evidence>
<feature type="transmembrane region" description="Helical" evidence="7">
    <location>
        <begin position="6"/>
        <end position="25"/>
    </location>
</feature>
<sequence>MSGWYGANLILVQNTFIGLVLALSIQFPMRMGVFSFTGAGSYGLGAYLAAILVIDHRFPALAAIAAAMAVSLVVSVLLGLLVQQLDGLYLGMATIAFCLIVSVAATAGGDLTGGPTGRFGAISDFTSGHIYVIAVAALLLVALTEFGRVGRRIEAVREDPELAAAVGINVRAYRLAAFAASGLLGGCAGAMNLLARTTITPVDIGFSLVILALTMIIVGGIRSWKGALIGAVVFTWLPELLAVVGKWEHVVYGALVAAAAIWMPGGLYGVWSDAKYRYRVGRRKAPSGADRSGPQTGAPELRTVGEGVAEP</sequence>
<evidence type="ECO:0000313" key="9">
    <source>
        <dbReference type="Proteomes" id="UP000832041"/>
    </source>
</evidence>